<organism evidence="1 2">
    <name type="scientific">Chondrus crispus</name>
    <name type="common">Carrageen Irish moss</name>
    <name type="synonym">Polymorpha crispa</name>
    <dbReference type="NCBI Taxonomy" id="2769"/>
    <lineage>
        <taxon>Eukaryota</taxon>
        <taxon>Rhodophyta</taxon>
        <taxon>Florideophyceae</taxon>
        <taxon>Rhodymeniophycidae</taxon>
        <taxon>Gigartinales</taxon>
        <taxon>Gigartinaceae</taxon>
        <taxon>Chondrus</taxon>
    </lineage>
</organism>
<evidence type="ECO:0000313" key="2">
    <source>
        <dbReference type="Proteomes" id="UP000012073"/>
    </source>
</evidence>
<dbReference type="GeneID" id="17325204"/>
<dbReference type="Gramene" id="CDF37615">
    <property type="protein sequence ID" value="CDF37615"/>
    <property type="gene ID" value="CHC_T00005849001"/>
</dbReference>
<gene>
    <name evidence="1" type="ORF">CHC_T00005849001</name>
</gene>
<name>R7QJN2_CHOCR</name>
<dbReference type="RefSeq" id="XP_005717486.1">
    <property type="nucleotide sequence ID" value="XM_005717429.1"/>
</dbReference>
<accession>R7QJN2</accession>
<dbReference type="EMBL" id="HG001854">
    <property type="protein sequence ID" value="CDF37615.1"/>
    <property type="molecule type" value="Genomic_DNA"/>
</dbReference>
<sequence length="38" mass="4376">MNTMVSWMLADFPWEVSAKQCAAESTQRRPMIVPVHVK</sequence>
<keyword evidence="2" id="KW-1185">Reference proteome</keyword>
<dbReference type="Proteomes" id="UP000012073">
    <property type="component" value="Unassembled WGS sequence"/>
</dbReference>
<proteinExistence type="predicted"/>
<reference evidence="2" key="1">
    <citation type="journal article" date="2013" name="Proc. Natl. Acad. Sci. U.S.A.">
        <title>Genome structure and metabolic features in the red seaweed Chondrus crispus shed light on evolution of the Archaeplastida.</title>
        <authorList>
            <person name="Collen J."/>
            <person name="Porcel B."/>
            <person name="Carre W."/>
            <person name="Ball S.G."/>
            <person name="Chaparro C."/>
            <person name="Tonon T."/>
            <person name="Barbeyron T."/>
            <person name="Michel G."/>
            <person name="Noel B."/>
            <person name="Valentin K."/>
            <person name="Elias M."/>
            <person name="Artiguenave F."/>
            <person name="Arun A."/>
            <person name="Aury J.M."/>
            <person name="Barbosa-Neto J.F."/>
            <person name="Bothwell J.H."/>
            <person name="Bouget F.Y."/>
            <person name="Brillet L."/>
            <person name="Cabello-Hurtado F."/>
            <person name="Capella-Gutierrez S."/>
            <person name="Charrier B."/>
            <person name="Cladiere L."/>
            <person name="Cock J.M."/>
            <person name="Coelho S.M."/>
            <person name="Colleoni C."/>
            <person name="Czjzek M."/>
            <person name="Da Silva C."/>
            <person name="Delage L."/>
            <person name="Denoeud F."/>
            <person name="Deschamps P."/>
            <person name="Dittami S.M."/>
            <person name="Gabaldon T."/>
            <person name="Gachon C.M."/>
            <person name="Groisillier A."/>
            <person name="Herve C."/>
            <person name="Jabbari K."/>
            <person name="Katinka M."/>
            <person name="Kloareg B."/>
            <person name="Kowalczyk N."/>
            <person name="Labadie K."/>
            <person name="Leblanc C."/>
            <person name="Lopez P.J."/>
            <person name="McLachlan D.H."/>
            <person name="Meslet-Cladiere L."/>
            <person name="Moustafa A."/>
            <person name="Nehr Z."/>
            <person name="Nyvall Collen P."/>
            <person name="Panaud O."/>
            <person name="Partensky F."/>
            <person name="Poulain J."/>
            <person name="Rensing S.A."/>
            <person name="Rousvoal S."/>
            <person name="Samson G."/>
            <person name="Symeonidi A."/>
            <person name="Weissenbach J."/>
            <person name="Zambounis A."/>
            <person name="Wincker P."/>
            <person name="Boyen C."/>
        </authorList>
    </citation>
    <scope>NUCLEOTIDE SEQUENCE [LARGE SCALE GENOMIC DNA]</scope>
    <source>
        <strain evidence="2">cv. Stackhouse</strain>
    </source>
</reference>
<dbReference type="AlphaFoldDB" id="R7QJN2"/>
<dbReference type="KEGG" id="ccp:CHC_T00005849001"/>
<protein>
    <submittedName>
        <fullName evidence="1">Uncharacterized protein</fullName>
    </submittedName>
</protein>
<evidence type="ECO:0000313" key="1">
    <source>
        <dbReference type="EMBL" id="CDF37615.1"/>
    </source>
</evidence>